<name>A0ABW0NVB4_9HYPH</name>
<dbReference type="InterPro" id="IPR029060">
    <property type="entry name" value="PIN-like_dom_sf"/>
</dbReference>
<dbReference type="RefSeq" id="WP_066725659.1">
    <property type="nucleotide sequence ID" value="NZ_JBHSLU010000004.1"/>
</dbReference>
<accession>A0ABW0NVB4</accession>
<keyword evidence="5" id="KW-0800">Toxin</keyword>
<dbReference type="PANTHER" id="PTHR38826:SF5">
    <property type="entry name" value="RIBONUCLEASE VAPC13"/>
    <property type="match status" value="1"/>
</dbReference>
<dbReference type="Proteomes" id="UP001596060">
    <property type="component" value="Unassembled WGS sequence"/>
</dbReference>
<proteinExistence type="inferred from homology"/>
<evidence type="ECO:0000256" key="1">
    <source>
        <dbReference type="ARBA" id="ARBA00022649"/>
    </source>
</evidence>
<dbReference type="EC" id="3.1.-.-" evidence="5"/>
<evidence type="ECO:0000313" key="7">
    <source>
        <dbReference type="EMBL" id="MFC5504040.1"/>
    </source>
</evidence>
<dbReference type="Gene3D" id="3.40.50.1010">
    <property type="entry name" value="5'-nuclease"/>
    <property type="match status" value="1"/>
</dbReference>
<comment type="caution">
    <text evidence="7">The sequence shown here is derived from an EMBL/GenBank/DDBJ whole genome shotgun (WGS) entry which is preliminary data.</text>
</comment>
<organism evidence="7 8">
    <name type="scientific">Bosea massiliensis</name>
    <dbReference type="NCBI Taxonomy" id="151419"/>
    <lineage>
        <taxon>Bacteria</taxon>
        <taxon>Pseudomonadati</taxon>
        <taxon>Pseudomonadota</taxon>
        <taxon>Alphaproteobacteria</taxon>
        <taxon>Hyphomicrobiales</taxon>
        <taxon>Boseaceae</taxon>
        <taxon>Bosea</taxon>
    </lineage>
</organism>
<evidence type="ECO:0000256" key="4">
    <source>
        <dbReference type="ARBA" id="ARBA00022801"/>
    </source>
</evidence>
<dbReference type="PANTHER" id="PTHR38826">
    <property type="entry name" value="RIBONUCLEASE VAPC13"/>
    <property type="match status" value="1"/>
</dbReference>
<keyword evidence="2 5" id="KW-0540">Nuclease</keyword>
<comment type="function">
    <text evidence="5">Toxic component of a toxin-antitoxin (TA) system. An RNase.</text>
</comment>
<evidence type="ECO:0000259" key="6">
    <source>
        <dbReference type="Pfam" id="PF01850"/>
    </source>
</evidence>
<evidence type="ECO:0000256" key="3">
    <source>
        <dbReference type="ARBA" id="ARBA00022723"/>
    </source>
</evidence>
<evidence type="ECO:0000313" key="8">
    <source>
        <dbReference type="Proteomes" id="UP001596060"/>
    </source>
</evidence>
<keyword evidence="5" id="KW-0460">Magnesium</keyword>
<dbReference type="InterPro" id="IPR022907">
    <property type="entry name" value="VapC_family"/>
</dbReference>
<comment type="similarity">
    <text evidence="5">Belongs to the PINc/VapC protein family.</text>
</comment>
<dbReference type="InterPro" id="IPR052106">
    <property type="entry name" value="PINc/VapC_TA"/>
</dbReference>
<gene>
    <name evidence="5" type="primary">vapC</name>
    <name evidence="7" type="ORF">ACFPN9_02070</name>
</gene>
<keyword evidence="8" id="KW-1185">Reference proteome</keyword>
<evidence type="ECO:0000256" key="2">
    <source>
        <dbReference type="ARBA" id="ARBA00022722"/>
    </source>
</evidence>
<reference evidence="8" key="1">
    <citation type="journal article" date="2019" name="Int. J. Syst. Evol. Microbiol.">
        <title>The Global Catalogue of Microorganisms (GCM) 10K type strain sequencing project: providing services to taxonomists for standard genome sequencing and annotation.</title>
        <authorList>
            <consortium name="The Broad Institute Genomics Platform"/>
            <consortium name="The Broad Institute Genome Sequencing Center for Infectious Disease"/>
            <person name="Wu L."/>
            <person name="Ma J."/>
        </authorList>
    </citation>
    <scope>NUCLEOTIDE SEQUENCE [LARGE SCALE GENOMIC DNA]</scope>
    <source>
        <strain evidence="8">CCUG 43117</strain>
    </source>
</reference>
<dbReference type="CDD" id="cd18692">
    <property type="entry name" value="PIN_VapC-like"/>
    <property type="match status" value="1"/>
</dbReference>
<keyword evidence="1 5" id="KW-1277">Toxin-antitoxin system</keyword>
<comment type="cofactor">
    <cofactor evidence="5">
        <name>Mg(2+)</name>
        <dbReference type="ChEBI" id="CHEBI:18420"/>
    </cofactor>
</comment>
<feature type="binding site" evidence="5">
    <location>
        <position position="97"/>
    </location>
    <ligand>
        <name>Mg(2+)</name>
        <dbReference type="ChEBI" id="CHEBI:18420"/>
    </ligand>
</feature>
<dbReference type="InterPro" id="IPR002716">
    <property type="entry name" value="PIN_dom"/>
</dbReference>
<dbReference type="Pfam" id="PF01850">
    <property type="entry name" value="PIN"/>
    <property type="match status" value="1"/>
</dbReference>
<dbReference type="HAMAP" id="MF_00265">
    <property type="entry name" value="VapC_Nob1"/>
    <property type="match status" value="1"/>
</dbReference>
<feature type="binding site" evidence="5">
    <location>
        <position position="9"/>
    </location>
    <ligand>
        <name>Mg(2+)</name>
        <dbReference type="ChEBI" id="CHEBI:18420"/>
    </ligand>
</feature>
<sequence>MTAPSEFLDTNVLVYAFCNDTRSARAEALLAKGCASSVQALNEFANVARRKLAMEWREVREALDAIRALLSAVAPLDLETHLAGIEIAERHRLSVYDAMMIAAALKLGCTTFWSEDLQDGLVVEGRLTIHNPFVIGSS</sequence>
<dbReference type="EMBL" id="JBHSLU010000004">
    <property type="protein sequence ID" value="MFC5504040.1"/>
    <property type="molecule type" value="Genomic_DNA"/>
</dbReference>
<protein>
    <recommendedName>
        <fullName evidence="5">Ribonuclease VapC</fullName>
        <shortName evidence="5">RNase VapC</shortName>
        <ecNumber evidence="5">3.1.-.-</ecNumber>
    </recommendedName>
    <alternativeName>
        <fullName evidence="5">Toxin VapC</fullName>
    </alternativeName>
</protein>
<keyword evidence="4 5" id="KW-0378">Hydrolase</keyword>
<feature type="domain" description="PIN" evidence="6">
    <location>
        <begin position="7"/>
        <end position="116"/>
    </location>
</feature>
<dbReference type="SUPFAM" id="SSF88723">
    <property type="entry name" value="PIN domain-like"/>
    <property type="match status" value="1"/>
</dbReference>
<keyword evidence="3 5" id="KW-0479">Metal-binding</keyword>
<evidence type="ECO:0000256" key="5">
    <source>
        <dbReference type="HAMAP-Rule" id="MF_00265"/>
    </source>
</evidence>